<evidence type="ECO:0000313" key="3">
    <source>
        <dbReference type="Proteomes" id="UP000670947"/>
    </source>
</evidence>
<keyword evidence="3" id="KW-1185">Reference proteome</keyword>
<dbReference type="Proteomes" id="UP000670947">
    <property type="component" value="Unassembled WGS sequence"/>
</dbReference>
<name>A0ABS3WEL1_9BACL</name>
<dbReference type="RefSeq" id="WP_208849524.1">
    <property type="nucleotide sequence ID" value="NZ_JAGGDJ010000022.1"/>
</dbReference>
<keyword evidence="1" id="KW-0472">Membrane</keyword>
<proteinExistence type="predicted"/>
<protein>
    <submittedName>
        <fullName evidence="2">Spore germination protein</fullName>
    </submittedName>
</protein>
<sequence>MRSIQEPENERSIVGERAGFVEQLSVNLNLV</sequence>
<dbReference type="Pfam" id="PF03323">
    <property type="entry name" value="GerA"/>
    <property type="match status" value="1"/>
</dbReference>
<gene>
    <name evidence="2" type="ORF">I8J29_21240</name>
</gene>
<evidence type="ECO:0000313" key="2">
    <source>
        <dbReference type="EMBL" id="MBO7746747.1"/>
    </source>
</evidence>
<evidence type="ECO:0000256" key="1">
    <source>
        <dbReference type="ARBA" id="ARBA00023136"/>
    </source>
</evidence>
<dbReference type="InterPro" id="IPR004995">
    <property type="entry name" value="Spore_Ger"/>
</dbReference>
<dbReference type="EMBL" id="JAGGDJ010000022">
    <property type="protein sequence ID" value="MBO7746747.1"/>
    <property type="molecule type" value="Genomic_DNA"/>
</dbReference>
<comment type="caution">
    <text evidence="2">The sequence shown here is derived from an EMBL/GenBank/DDBJ whole genome shotgun (WGS) entry which is preliminary data.</text>
</comment>
<accession>A0ABS3WEL1</accession>
<organism evidence="2 3">
    <name type="scientific">Paenibacillus artemisiicola</name>
    <dbReference type="NCBI Taxonomy" id="1172618"/>
    <lineage>
        <taxon>Bacteria</taxon>
        <taxon>Bacillati</taxon>
        <taxon>Bacillota</taxon>
        <taxon>Bacilli</taxon>
        <taxon>Bacillales</taxon>
        <taxon>Paenibacillaceae</taxon>
        <taxon>Paenibacillus</taxon>
    </lineage>
</organism>
<reference evidence="2 3" key="1">
    <citation type="submission" date="2021-03" db="EMBL/GenBank/DDBJ databases">
        <title>Paenibacillus artemisicola MWE-103 whole genome sequence.</title>
        <authorList>
            <person name="Ham Y.J."/>
        </authorList>
    </citation>
    <scope>NUCLEOTIDE SEQUENCE [LARGE SCALE GENOMIC DNA]</scope>
    <source>
        <strain evidence="2 3">MWE-103</strain>
    </source>
</reference>